<proteinExistence type="predicted"/>
<protein>
    <submittedName>
        <fullName evidence="1">Uncharacterized protein</fullName>
    </submittedName>
</protein>
<dbReference type="EMBL" id="BART01024020">
    <property type="protein sequence ID" value="GAG99591.1"/>
    <property type="molecule type" value="Genomic_DNA"/>
</dbReference>
<sequence>SDGTFNKNKRKLYIHGNFHYTTENDTPLIKEEIWAYIKDLDLL</sequence>
<organism evidence="1">
    <name type="scientific">marine sediment metagenome</name>
    <dbReference type="NCBI Taxonomy" id="412755"/>
    <lineage>
        <taxon>unclassified sequences</taxon>
        <taxon>metagenomes</taxon>
        <taxon>ecological metagenomes</taxon>
    </lineage>
</organism>
<gene>
    <name evidence="1" type="ORF">S01H4_43520</name>
</gene>
<comment type="caution">
    <text evidence="1">The sequence shown here is derived from an EMBL/GenBank/DDBJ whole genome shotgun (WGS) entry which is preliminary data.</text>
</comment>
<name>X1DT66_9ZZZZ</name>
<accession>X1DT66</accession>
<dbReference type="AlphaFoldDB" id="X1DT66"/>
<reference evidence="1" key="1">
    <citation type="journal article" date="2014" name="Front. Microbiol.">
        <title>High frequency of phylogenetically diverse reductive dehalogenase-homologous genes in deep subseafloor sedimentary metagenomes.</title>
        <authorList>
            <person name="Kawai M."/>
            <person name="Futagami T."/>
            <person name="Toyoda A."/>
            <person name="Takaki Y."/>
            <person name="Nishi S."/>
            <person name="Hori S."/>
            <person name="Arai W."/>
            <person name="Tsubouchi T."/>
            <person name="Morono Y."/>
            <person name="Uchiyama I."/>
            <person name="Ito T."/>
            <person name="Fujiyama A."/>
            <person name="Inagaki F."/>
            <person name="Takami H."/>
        </authorList>
    </citation>
    <scope>NUCLEOTIDE SEQUENCE</scope>
    <source>
        <strain evidence="1">Expedition CK06-06</strain>
    </source>
</reference>
<feature type="non-terminal residue" evidence="1">
    <location>
        <position position="1"/>
    </location>
</feature>
<evidence type="ECO:0000313" key="1">
    <source>
        <dbReference type="EMBL" id="GAG99591.1"/>
    </source>
</evidence>